<dbReference type="InterPro" id="IPR017853">
    <property type="entry name" value="GH"/>
</dbReference>
<dbReference type="InterPro" id="IPR015020">
    <property type="entry name" value="Rv2525c-like_Glyco_Hydro-like"/>
</dbReference>
<feature type="transmembrane region" description="Helical" evidence="2">
    <location>
        <begin position="12"/>
        <end position="30"/>
    </location>
</feature>
<dbReference type="Gene3D" id="3.20.20.80">
    <property type="entry name" value="Glycosidases"/>
    <property type="match status" value="1"/>
</dbReference>
<name>A0AB37HEG8_9BACI</name>
<dbReference type="SUPFAM" id="SSF51445">
    <property type="entry name" value="(Trans)glycosidases"/>
    <property type="match status" value="1"/>
</dbReference>
<evidence type="ECO:0000256" key="2">
    <source>
        <dbReference type="SAM" id="Phobius"/>
    </source>
</evidence>
<feature type="compositionally biased region" description="Basic and acidic residues" evidence="1">
    <location>
        <begin position="40"/>
        <end position="53"/>
    </location>
</feature>
<gene>
    <name evidence="4" type="ORF">JGZ69_17950</name>
</gene>
<dbReference type="GeneID" id="62498478"/>
<dbReference type="Pfam" id="PF08924">
    <property type="entry name" value="Rv2525c_GlyHyd-like"/>
    <property type="match status" value="1"/>
</dbReference>
<keyword evidence="2" id="KW-1133">Transmembrane helix</keyword>
<keyword evidence="2" id="KW-0472">Membrane</keyword>
<evidence type="ECO:0000259" key="3">
    <source>
        <dbReference type="Pfam" id="PF08924"/>
    </source>
</evidence>
<evidence type="ECO:0000313" key="4">
    <source>
        <dbReference type="EMBL" id="QQX24637.1"/>
    </source>
</evidence>
<keyword evidence="2" id="KW-0812">Transmembrane</keyword>
<dbReference type="KEGG" id="hspo:JGZ69_17950"/>
<protein>
    <submittedName>
        <fullName evidence="4">DUF1906 domain-containing protein</fullName>
    </submittedName>
</protein>
<evidence type="ECO:0000256" key="1">
    <source>
        <dbReference type="SAM" id="MobiDB-lite"/>
    </source>
</evidence>
<dbReference type="Proteomes" id="UP000595512">
    <property type="component" value="Chromosome"/>
</dbReference>
<dbReference type="EMBL" id="CP066701">
    <property type="protein sequence ID" value="QQX24637.1"/>
    <property type="molecule type" value="Genomic_DNA"/>
</dbReference>
<evidence type="ECO:0000313" key="5">
    <source>
        <dbReference type="Proteomes" id="UP000595512"/>
    </source>
</evidence>
<reference evidence="4 5" key="1">
    <citation type="submission" date="2020-12" db="EMBL/GenBank/DDBJ databases">
        <title>Taxonomic evaluation of the Bacillus sporothermodurans group of bacteria based on whole genome sequences.</title>
        <authorList>
            <person name="Fiedler G."/>
            <person name="Herbstmann A.-D."/>
            <person name="Doll E."/>
            <person name="Wenning M."/>
            <person name="Brinks E."/>
            <person name="Kabisch J."/>
            <person name="Breitenwieser F."/>
            <person name="Lappann M."/>
            <person name="Boehnlein C."/>
            <person name="Franz C."/>
        </authorList>
    </citation>
    <scope>NUCLEOTIDE SEQUENCE [LARGE SCALE GENOMIC DNA]</scope>
    <source>
        <strain evidence="4 5">DSM 10599</strain>
    </source>
</reference>
<organism evidence="4 5">
    <name type="scientific">Heyndrickxia sporothermodurans</name>
    <dbReference type="NCBI Taxonomy" id="46224"/>
    <lineage>
        <taxon>Bacteria</taxon>
        <taxon>Bacillati</taxon>
        <taxon>Bacillota</taxon>
        <taxon>Bacilli</taxon>
        <taxon>Bacillales</taxon>
        <taxon>Bacillaceae</taxon>
        <taxon>Heyndrickxia</taxon>
    </lineage>
</organism>
<sequence length="270" mass="30553">MNNQTNNSKWKILIIVLASIVLALIIPLAYQQMKQPSNHSKSEAPKKNESNEKKGKKIIWGVDSANITTNEMYKCVKENYGEPAIWGRYLGSNGNVSTGLTKKEIKFLHEKKVKILLIYNHFSNATTKKAGVKEAETAIKLAKEINAPKGTVIFADIEPKYPVDSAFIQGWVDTIEKSHYHPGIYGIFDKDAKLYNQFNKASKDNKKIKDQTILWTAAPNKRISSKEKAPNFNPIGPKNSLLYGWQYGIDAKTCNIDTDLFHESITDYLW</sequence>
<feature type="domain" description="Rv2525c-like glycoside hydrolase-like" evidence="3">
    <location>
        <begin position="86"/>
        <end position="202"/>
    </location>
</feature>
<dbReference type="AlphaFoldDB" id="A0AB37HEG8"/>
<dbReference type="RefSeq" id="WP_107919983.1">
    <property type="nucleotide sequence ID" value="NZ_CP066701.1"/>
</dbReference>
<proteinExistence type="predicted"/>
<feature type="region of interest" description="Disordered" evidence="1">
    <location>
        <begin position="36"/>
        <end position="55"/>
    </location>
</feature>
<accession>A0AB37HEG8</accession>